<proteinExistence type="predicted"/>
<sequence>MNDADDTGAAAEGNYSLDPDDQLQPEDTLIDRGVDDILDEGISPPERPYALGDSETGETLDERLAEEEPDPAAKLGDPLFEQGDAEDAVREAEFPPDREVGTRRAGRLVAEDEGRYEDEESNLVAEDVGVDGAAASAEEAAIHIIED</sequence>
<dbReference type="InterPro" id="IPR043763">
    <property type="entry name" value="DUF5709"/>
</dbReference>
<feature type="compositionally biased region" description="Basic and acidic residues" evidence="1">
    <location>
        <begin position="87"/>
        <end position="102"/>
    </location>
</feature>
<dbReference type="Pfam" id="PF18970">
    <property type="entry name" value="DUF5709"/>
    <property type="match status" value="1"/>
</dbReference>
<feature type="compositionally biased region" description="Acidic residues" evidence="1">
    <location>
        <begin position="55"/>
        <end position="70"/>
    </location>
</feature>
<accession>A0A652YMS5</accession>
<dbReference type="EMBL" id="VNIQ01000005">
    <property type="protein sequence ID" value="TYQ03171.1"/>
    <property type="molecule type" value="Genomic_DNA"/>
</dbReference>
<protein>
    <submittedName>
        <fullName evidence="2">Uncharacterized protein</fullName>
    </submittedName>
</protein>
<gene>
    <name evidence="2" type="ORF">FNL38_105321</name>
</gene>
<dbReference type="AlphaFoldDB" id="A0A652YMS5"/>
<organism evidence="2">
    <name type="scientific">Nocardia globerula</name>
    <dbReference type="NCBI Taxonomy" id="1818"/>
    <lineage>
        <taxon>Bacteria</taxon>
        <taxon>Bacillati</taxon>
        <taxon>Actinomycetota</taxon>
        <taxon>Actinomycetes</taxon>
        <taxon>Mycobacteriales</taxon>
        <taxon>Nocardiaceae</taxon>
        <taxon>Nocardia</taxon>
    </lineage>
</organism>
<evidence type="ECO:0000256" key="1">
    <source>
        <dbReference type="SAM" id="MobiDB-lite"/>
    </source>
</evidence>
<reference evidence="2" key="1">
    <citation type="submission" date="2019-07" db="EMBL/GenBank/DDBJ databases">
        <title>Genomic Encyclopedia of Type Strains, Phase IV (KMG-IV): sequencing the most valuable type-strain genomes for metagenomic binning, comparative biology and taxonomic classification.</title>
        <authorList>
            <person name="Goeker M."/>
        </authorList>
    </citation>
    <scope>NUCLEOTIDE SEQUENCE</scope>
    <source>
        <strain evidence="2">DSM 44596</strain>
    </source>
</reference>
<feature type="region of interest" description="Disordered" evidence="1">
    <location>
        <begin position="1"/>
        <end position="121"/>
    </location>
</feature>
<name>A0A652YMS5_NOCGL</name>
<evidence type="ECO:0000313" key="2">
    <source>
        <dbReference type="EMBL" id="TYQ03171.1"/>
    </source>
</evidence>
<comment type="caution">
    <text evidence="2">The sequence shown here is derived from an EMBL/GenBank/DDBJ whole genome shotgun (WGS) entry which is preliminary data.</text>
</comment>